<dbReference type="Pfam" id="PF06898">
    <property type="entry name" value="YqfD"/>
    <property type="match status" value="1"/>
</dbReference>
<dbReference type="InterPro" id="IPR010690">
    <property type="entry name" value="YqfD"/>
</dbReference>
<proteinExistence type="predicted"/>
<dbReference type="Proteomes" id="UP001527882">
    <property type="component" value="Unassembled WGS sequence"/>
</dbReference>
<feature type="transmembrane region" description="Helical" evidence="1">
    <location>
        <begin position="90"/>
        <end position="110"/>
    </location>
</feature>
<name>A0ABT4Q2R5_9BACL</name>
<comment type="caution">
    <text evidence="2">The sequence shown here is derived from an EMBL/GenBank/DDBJ whole genome shotgun (WGS) entry which is preliminary data.</text>
</comment>
<accession>A0ABT4Q2R5</accession>
<evidence type="ECO:0000313" key="2">
    <source>
        <dbReference type="EMBL" id="MCZ8511175.1"/>
    </source>
</evidence>
<protein>
    <submittedName>
        <fullName evidence="2">Sporulation protein YqfD</fullName>
    </submittedName>
</protein>
<organism evidence="2 3">
    <name type="scientific">Paenibacillus gyeongsangnamensis</name>
    <dbReference type="NCBI Taxonomy" id="3388067"/>
    <lineage>
        <taxon>Bacteria</taxon>
        <taxon>Bacillati</taxon>
        <taxon>Bacillota</taxon>
        <taxon>Bacilli</taxon>
        <taxon>Bacillales</taxon>
        <taxon>Paenibacillaceae</taxon>
        <taxon>Paenibacillus</taxon>
    </lineage>
</organism>
<evidence type="ECO:0000313" key="3">
    <source>
        <dbReference type="Proteomes" id="UP001527882"/>
    </source>
</evidence>
<reference evidence="2 3" key="1">
    <citation type="submission" date="2022-12" db="EMBL/GenBank/DDBJ databases">
        <title>Draft genome sequence of Paenibacillus sp. dW9.</title>
        <authorList>
            <person name="Choi E.-W."/>
            <person name="Kim D.-U."/>
        </authorList>
    </citation>
    <scope>NUCLEOTIDE SEQUENCE [LARGE SCALE GENOMIC DNA]</scope>
    <source>
        <strain evidence="3">dW9</strain>
    </source>
</reference>
<dbReference type="PIRSF" id="PIRSF029895">
    <property type="entry name" value="SpoIV"/>
    <property type="match status" value="1"/>
</dbReference>
<keyword evidence="1" id="KW-0472">Membrane</keyword>
<dbReference type="NCBIfam" id="TIGR02876">
    <property type="entry name" value="spore_yqfD"/>
    <property type="match status" value="1"/>
</dbReference>
<dbReference type="EMBL" id="JAQAGZ010000001">
    <property type="protein sequence ID" value="MCZ8511175.1"/>
    <property type="molecule type" value="Genomic_DNA"/>
</dbReference>
<sequence length="393" mass="45109">MNATFFQRVRGYVLIEVKGKQLEKLLNRLTEKRLSFWDIRFLEEERAEMRIALNDFFRLRPLLKETSSRTRIRGRYGFPFLLARMEKRKFFFAGILGFFIGIYLLSSVVWQVRVEGNEKLPTEQILDAAQQAGIHQLQWKFRLKDPSELARQLQSRLPATAWVGVEVQGTNVVIKIVESKIPDKPPLMNPRHLVASKNAMVTQIFAEKGRPAVKPNTYVRKGDILISGILGDETNASTVVAKGFVKGIVWYKPTVEVPLTRTYKVYTGEARKRFYLVLGNRGLQLTGYGKIPYEQYESIPERKTLGWRNYTLPVGWINEKIMETRTEEQPIDPKEARATGLNQARADLLATAGKDARVVSEKILHEKAENGKVYMEVLFEVEEPIAEEQPIVP</sequence>
<keyword evidence="1" id="KW-1133">Transmembrane helix</keyword>
<keyword evidence="3" id="KW-1185">Reference proteome</keyword>
<evidence type="ECO:0000256" key="1">
    <source>
        <dbReference type="SAM" id="Phobius"/>
    </source>
</evidence>
<gene>
    <name evidence="2" type="primary">yqfD</name>
    <name evidence="2" type="ORF">O9H85_01715</name>
</gene>
<keyword evidence="1" id="KW-0812">Transmembrane</keyword>
<dbReference type="RefSeq" id="WP_269879537.1">
    <property type="nucleotide sequence ID" value="NZ_JAQAGZ010000001.1"/>
</dbReference>